<evidence type="ECO:0000313" key="2">
    <source>
        <dbReference type="Proteomes" id="UP000095751"/>
    </source>
</evidence>
<gene>
    <name evidence="1" type="ORF">FRACYDRAFT_197717</name>
</gene>
<dbReference type="KEGG" id="fcy:FRACYDRAFT_197717"/>
<reference evidence="1 2" key="1">
    <citation type="submission" date="2016-09" db="EMBL/GenBank/DDBJ databases">
        <title>Extensive genetic diversity and differential bi-allelic expression allows diatom success in the polar Southern Ocean.</title>
        <authorList>
            <consortium name="DOE Joint Genome Institute"/>
            <person name="Mock T."/>
            <person name="Otillar R.P."/>
            <person name="Strauss J."/>
            <person name="Dupont C."/>
            <person name="Frickenhaus S."/>
            <person name="Maumus F."/>
            <person name="Mcmullan M."/>
            <person name="Sanges R."/>
            <person name="Schmutz J."/>
            <person name="Toseland A."/>
            <person name="Valas R."/>
            <person name="Veluchamy A."/>
            <person name="Ward B.J."/>
            <person name="Allen A."/>
            <person name="Barry K."/>
            <person name="Falciatore A."/>
            <person name="Ferrante M."/>
            <person name="Fortunato A.E."/>
            <person name="Gloeckner G."/>
            <person name="Gruber A."/>
            <person name="Hipkin R."/>
            <person name="Janech M."/>
            <person name="Kroth P."/>
            <person name="Leese F."/>
            <person name="Lindquist E."/>
            <person name="Lyon B.R."/>
            <person name="Martin J."/>
            <person name="Mayer C."/>
            <person name="Parker M."/>
            <person name="Quesneville H."/>
            <person name="Raymond J."/>
            <person name="Uhlig C."/>
            <person name="Valentin K.U."/>
            <person name="Worden A.Z."/>
            <person name="Armbrust E.V."/>
            <person name="Bowler C."/>
            <person name="Green B."/>
            <person name="Moulton V."/>
            <person name="Van Oosterhout C."/>
            <person name="Grigoriev I."/>
        </authorList>
    </citation>
    <scope>NUCLEOTIDE SEQUENCE [LARGE SCALE GENOMIC DNA]</scope>
    <source>
        <strain evidence="1 2">CCMP1102</strain>
    </source>
</reference>
<proteinExistence type="predicted"/>
<organism evidence="1 2">
    <name type="scientific">Fragilariopsis cylindrus CCMP1102</name>
    <dbReference type="NCBI Taxonomy" id="635003"/>
    <lineage>
        <taxon>Eukaryota</taxon>
        <taxon>Sar</taxon>
        <taxon>Stramenopiles</taxon>
        <taxon>Ochrophyta</taxon>
        <taxon>Bacillariophyta</taxon>
        <taxon>Bacillariophyceae</taxon>
        <taxon>Bacillariophycidae</taxon>
        <taxon>Bacillariales</taxon>
        <taxon>Bacillariaceae</taxon>
        <taxon>Fragilariopsis</taxon>
    </lineage>
</organism>
<name>A0A1E7ENL7_9STRA</name>
<sequence length="94" mass="10752">MLLLPYENGIGFTRPCGTVWAWDYLNTKKFCNWIFFQSLISNAVSDFSVSMGDITSAGCDEAFSGPVFAPWAGAIRRRMNIKSEIERPKYQRKF</sequence>
<dbReference type="PANTHER" id="PTHR40535">
    <property type="entry name" value="CHROMOSOME UNDETERMINED SCAFFOLD_9, WHOLE GENOME SHOTGUN SEQUENCE"/>
    <property type="match status" value="1"/>
</dbReference>
<dbReference type="Proteomes" id="UP000095751">
    <property type="component" value="Unassembled WGS sequence"/>
</dbReference>
<dbReference type="PANTHER" id="PTHR40535:SF1">
    <property type="entry name" value="CHROMOSOME UNDETERMINED SCAFFOLD_9, WHOLE GENOME SHOTGUN SEQUENCE"/>
    <property type="match status" value="1"/>
</dbReference>
<dbReference type="AlphaFoldDB" id="A0A1E7ENL7"/>
<accession>A0A1E7ENL7</accession>
<keyword evidence="2" id="KW-1185">Reference proteome</keyword>
<dbReference type="InParanoid" id="A0A1E7ENL7"/>
<dbReference type="EMBL" id="KV784386">
    <property type="protein sequence ID" value="OEU07416.1"/>
    <property type="molecule type" value="Genomic_DNA"/>
</dbReference>
<evidence type="ECO:0000313" key="1">
    <source>
        <dbReference type="EMBL" id="OEU07416.1"/>
    </source>
</evidence>
<protein>
    <submittedName>
        <fullName evidence="1">Uncharacterized protein</fullName>
    </submittedName>
</protein>